<reference evidence="2 4" key="2">
    <citation type="submission" date="2015-09" db="EMBL/GenBank/DDBJ databases">
        <authorList>
            <consortium name="Swine Surveillance"/>
        </authorList>
    </citation>
    <scope>NUCLEOTIDE SEQUENCE [LARGE SCALE GENOMIC DNA]</scope>
    <source>
        <strain evidence="2 4">5120</strain>
    </source>
</reference>
<sequence length="142" mass="16561">MRRIFHLFLGLLSASLLAVILLPLFASDFDKFAKATIREFGHRSDPQLVTDAVLHYLEDNQIDDPIAFFTENMDSTYVIHADDSNLSTTDKAWFENGEVDRRTSFTSKYFNRVLTNYKLWIRVLDMRSGERRIHARIYLNAP</sequence>
<dbReference type="Proteomes" id="UP000051887">
    <property type="component" value="Unassembled WGS sequence"/>
</dbReference>
<dbReference type="RefSeq" id="WP_058241867.1">
    <property type="nucleotide sequence ID" value="NZ_CYSB01000025.1"/>
</dbReference>
<dbReference type="AlphaFoldDB" id="A0A0P1G6J8"/>
<name>A0A0P1G6J8_9RHOB</name>
<protein>
    <submittedName>
        <fullName evidence="2">Uncharacterized protein</fullName>
    </submittedName>
</protein>
<gene>
    <name evidence="1" type="ORF">TL5118_01317</name>
    <name evidence="2" type="ORF">TL5120_00298</name>
</gene>
<dbReference type="Proteomes" id="UP000051086">
    <property type="component" value="Unassembled WGS sequence"/>
</dbReference>
<evidence type="ECO:0000313" key="4">
    <source>
        <dbReference type="Proteomes" id="UP000051887"/>
    </source>
</evidence>
<dbReference type="EMBL" id="CYSC01000007">
    <property type="protein sequence ID" value="CUH70521.1"/>
    <property type="molecule type" value="Genomic_DNA"/>
</dbReference>
<evidence type="ECO:0000313" key="3">
    <source>
        <dbReference type="Proteomes" id="UP000051086"/>
    </source>
</evidence>
<dbReference type="EMBL" id="CYSB01000025">
    <property type="protein sequence ID" value="CUH65461.1"/>
    <property type="molecule type" value="Genomic_DNA"/>
</dbReference>
<organism evidence="2 4">
    <name type="scientific">Thalassovita autumnalis</name>
    <dbReference type="NCBI Taxonomy" id="2072972"/>
    <lineage>
        <taxon>Bacteria</taxon>
        <taxon>Pseudomonadati</taxon>
        <taxon>Pseudomonadota</taxon>
        <taxon>Alphaproteobacteria</taxon>
        <taxon>Rhodobacterales</taxon>
        <taxon>Roseobacteraceae</taxon>
        <taxon>Thalassovita</taxon>
    </lineage>
</organism>
<proteinExistence type="predicted"/>
<accession>A0A0P1G6J8</accession>
<evidence type="ECO:0000313" key="1">
    <source>
        <dbReference type="EMBL" id="CUH65461.1"/>
    </source>
</evidence>
<keyword evidence="3" id="KW-1185">Reference proteome</keyword>
<dbReference type="OrthoDB" id="10009747at2"/>
<reference evidence="1 3" key="1">
    <citation type="submission" date="2015-09" db="EMBL/GenBank/DDBJ databases">
        <authorList>
            <person name="Rodrigo-Torres L."/>
            <person name="Arahal D.R."/>
        </authorList>
    </citation>
    <scope>NUCLEOTIDE SEQUENCE [LARGE SCALE GENOMIC DNA]</scope>
    <source>
        <strain evidence="1 3">CECT 5118</strain>
    </source>
</reference>
<evidence type="ECO:0000313" key="2">
    <source>
        <dbReference type="EMBL" id="CUH70521.1"/>
    </source>
</evidence>